<dbReference type="Proteomes" id="UP000003835">
    <property type="component" value="Unassembled WGS sequence"/>
</dbReference>
<evidence type="ECO:0000259" key="1">
    <source>
        <dbReference type="Pfam" id="PF03235"/>
    </source>
</evidence>
<dbReference type="EMBL" id="DS989841">
    <property type="protein sequence ID" value="EDX78806.1"/>
    <property type="molecule type" value="Genomic_DNA"/>
</dbReference>
<dbReference type="STRING" id="118168.MC7420_7459"/>
<organism evidence="2 3">
    <name type="scientific">Coleofasciculus chthonoplastes PCC 7420</name>
    <dbReference type="NCBI Taxonomy" id="118168"/>
    <lineage>
        <taxon>Bacteria</taxon>
        <taxon>Bacillati</taxon>
        <taxon>Cyanobacteriota</taxon>
        <taxon>Cyanophyceae</taxon>
        <taxon>Coleofasciculales</taxon>
        <taxon>Coleofasciculaceae</taxon>
        <taxon>Coleofasciculus</taxon>
    </lineage>
</organism>
<evidence type="ECO:0000313" key="2">
    <source>
        <dbReference type="EMBL" id="EDX78806.1"/>
    </source>
</evidence>
<evidence type="ECO:0000313" key="3">
    <source>
        <dbReference type="Proteomes" id="UP000003835"/>
    </source>
</evidence>
<gene>
    <name evidence="2" type="ORF">MC7420_7459</name>
</gene>
<keyword evidence="3" id="KW-1185">Reference proteome</keyword>
<sequence length="357" mass="42002">MMNRAINFQTVSWFWDLYTRKLLDLDPPYQRRSVWNQDYKDFFIDTVLNNYPAPAIFLYQDITAEGISKYSVVDGKQRLSTLFEFAQNQFPVSETATITNLRGKYFKDLDTEVKQNFWKYQFAVEYVPSSDEAIINNIFDRINRNVSKLTPQELRHAKFNGVFINAVEDFTQWMSSVLSPNSKLPNFPSINTKSRKQMKDVELVAQLLLFLEEGVKSYRQEDLDKAFSDREFNWDDQDEIENEFKHVIQLIKKLIEKSPDYIDLRKTRLKNQTDFYSLFAAISELNRDNYDFSNRLPEVSSKINDFLKIVNSPEERTNIQEAQDYHDAITSSPLYSSVEKTKVRIDILKSLIQGNII</sequence>
<dbReference type="InterPro" id="IPR004919">
    <property type="entry name" value="GmrSD_N"/>
</dbReference>
<dbReference type="eggNOG" id="COG1479">
    <property type="taxonomic scope" value="Bacteria"/>
</dbReference>
<dbReference type="HOGENOM" id="CLU_038557_0_0_3"/>
<dbReference type="PANTHER" id="PTHR39639:SF1">
    <property type="entry name" value="DUF262 DOMAIN-CONTAINING PROTEIN"/>
    <property type="match status" value="1"/>
</dbReference>
<proteinExistence type="predicted"/>
<dbReference type="PANTHER" id="PTHR39639">
    <property type="entry name" value="CHROMOSOME 16, WHOLE GENOME SHOTGUN SEQUENCE"/>
    <property type="match status" value="1"/>
</dbReference>
<reference evidence="2 3" key="1">
    <citation type="submission" date="2008-07" db="EMBL/GenBank/DDBJ databases">
        <authorList>
            <person name="Tandeau de Marsac N."/>
            <person name="Ferriera S."/>
            <person name="Johnson J."/>
            <person name="Kravitz S."/>
            <person name="Beeson K."/>
            <person name="Sutton G."/>
            <person name="Rogers Y.-H."/>
            <person name="Friedman R."/>
            <person name="Frazier M."/>
            <person name="Venter J.C."/>
        </authorList>
    </citation>
    <scope>NUCLEOTIDE SEQUENCE [LARGE SCALE GENOMIC DNA]</scope>
    <source>
        <strain evidence="2 3">PCC 7420</strain>
    </source>
</reference>
<dbReference type="RefSeq" id="WP_006098283.1">
    <property type="nucleotide sequence ID" value="NZ_DS989841.1"/>
</dbReference>
<dbReference type="Pfam" id="PF03235">
    <property type="entry name" value="GmrSD_N"/>
    <property type="match status" value="1"/>
</dbReference>
<feature type="domain" description="GmrSD restriction endonucleases N-terminal" evidence="1">
    <location>
        <begin position="20"/>
        <end position="159"/>
    </location>
</feature>
<dbReference type="AlphaFoldDB" id="B4VHD6"/>
<protein>
    <recommendedName>
        <fullName evidence="1">GmrSD restriction endonucleases N-terminal domain-containing protein</fullName>
    </recommendedName>
</protein>
<name>B4VHD6_9CYAN</name>
<accession>B4VHD6</accession>